<accession>A0A9E3HFM4</accession>
<evidence type="ECO:0000259" key="2">
    <source>
        <dbReference type="Pfam" id="PF09557"/>
    </source>
</evidence>
<dbReference type="Proteomes" id="UP000813215">
    <property type="component" value="Unassembled WGS sequence"/>
</dbReference>
<dbReference type="InterPro" id="IPR011033">
    <property type="entry name" value="PRC_barrel-like_sf"/>
</dbReference>
<dbReference type="Gene3D" id="3.90.50.10">
    <property type="entry name" value="Photosynthetic Reaction Center, subunit H, domain 2"/>
    <property type="match status" value="1"/>
</dbReference>
<reference evidence="3" key="1">
    <citation type="submission" date="2021-05" db="EMBL/GenBank/DDBJ databases">
        <authorList>
            <person name="Pietrasiak N."/>
            <person name="Ward R."/>
            <person name="Stajich J.E."/>
            <person name="Kurbessoian T."/>
        </authorList>
    </citation>
    <scope>NUCLEOTIDE SEQUENCE</scope>
    <source>
        <strain evidence="3">HA4357-MV3</strain>
    </source>
</reference>
<dbReference type="InterPro" id="IPR014747">
    <property type="entry name" value="Bac_photo_RC_H_C"/>
</dbReference>
<feature type="domain" description="PRC-barrel" evidence="1">
    <location>
        <begin position="21"/>
        <end position="98"/>
    </location>
</feature>
<dbReference type="SUPFAM" id="SSF50346">
    <property type="entry name" value="PRC-barrel domain"/>
    <property type="match status" value="1"/>
</dbReference>
<evidence type="ECO:0000259" key="1">
    <source>
        <dbReference type="Pfam" id="PF05239"/>
    </source>
</evidence>
<protein>
    <submittedName>
        <fullName evidence="3">DUF2382 domain-containing protein</fullName>
    </submittedName>
</protein>
<dbReference type="GO" id="GO:0019684">
    <property type="term" value="P:photosynthesis, light reaction"/>
    <property type="evidence" value="ECO:0007669"/>
    <property type="project" value="InterPro"/>
</dbReference>
<sequence>MKKQLINTNQVHVHDLLNKLIRKIRNFAVIDRQGLLIGRVRDLIIDYNHKVNIIVTSFTPLPSLQSSEHHSSLLLPSKLIKKIDIATKSVLLDIDKSQIKHMPEYSQSPMTNNNNLETSKIEPVISTAQDINLEQNDIGEKTEEEIIRLLSERLIVNRKKRKAGDIIVRKEIETRMVQVPVQYEKLVIEQVSPENKLLAEFAISQGEISGVELSQVEKHEVDIHDHNLTVSGDFNSPKIASLLLNAIALERNHGCQKVRVTIVVENEEYHQKYEEWFERTSVK</sequence>
<dbReference type="Pfam" id="PF05239">
    <property type="entry name" value="PRC"/>
    <property type="match status" value="1"/>
</dbReference>
<organism evidence="3 4">
    <name type="scientific">Pelatocladus maniniholoensis HA4357-MV3</name>
    <dbReference type="NCBI Taxonomy" id="1117104"/>
    <lineage>
        <taxon>Bacteria</taxon>
        <taxon>Bacillati</taxon>
        <taxon>Cyanobacteriota</taxon>
        <taxon>Cyanophyceae</taxon>
        <taxon>Nostocales</taxon>
        <taxon>Nostocaceae</taxon>
        <taxon>Pelatocladus</taxon>
    </lineage>
</organism>
<dbReference type="EMBL" id="JAHHHW010000167">
    <property type="protein sequence ID" value="MBW4435399.1"/>
    <property type="molecule type" value="Genomic_DNA"/>
</dbReference>
<dbReference type="InterPro" id="IPR019060">
    <property type="entry name" value="DUF2382"/>
</dbReference>
<name>A0A9E3HFM4_9NOST</name>
<reference evidence="3" key="2">
    <citation type="journal article" date="2022" name="Microbiol. Resour. Announc.">
        <title>Metagenome Sequencing to Explore Phylogenomics of Terrestrial Cyanobacteria.</title>
        <authorList>
            <person name="Ward R.D."/>
            <person name="Stajich J.E."/>
            <person name="Johansen J.R."/>
            <person name="Huntemann M."/>
            <person name="Clum A."/>
            <person name="Foster B."/>
            <person name="Foster B."/>
            <person name="Roux S."/>
            <person name="Palaniappan K."/>
            <person name="Varghese N."/>
            <person name="Mukherjee S."/>
            <person name="Reddy T.B.K."/>
            <person name="Daum C."/>
            <person name="Copeland A."/>
            <person name="Chen I.A."/>
            <person name="Ivanova N.N."/>
            <person name="Kyrpides N.C."/>
            <person name="Shapiro N."/>
            <person name="Eloe-Fadrosh E.A."/>
            <person name="Pietrasiak N."/>
        </authorList>
    </citation>
    <scope>NUCLEOTIDE SEQUENCE</scope>
    <source>
        <strain evidence="3">HA4357-MV3</strain>
    </source>
</reference>
<dbReference type="Pfam" id="PF09557">
    <property type="entry name" value="DUF2382"/>
    <property type="match status" value="1"/>
</dbReference>
<proteinExistence type="predicted"/>
<comment type="caution">
    <text evidence="3">The sequence shown here is derived from an EMBL/GenBank/DDBJ whole genome shotgun (WGS) entry which is preliminary data.</text>
</comment>
<evidence type="ECO:0000313" key="4">
    <source>
        <dbReference type="Proteomes" id="UP000813215"/>
    </source>
</evidence>
<dbReference type="GO" id="GO:0030077">
    <property type="term" value="C:plasma membrane light-harvesting complex"/>
    <property type="evidence" value="ECO:0007669"/>
    <property type="project" value="InterPro"/>
</dbReference>
<dbReference type="AlphaFoldDB" id="A0A9E3HFM4"/>
<gene>
    <name evidence="3" type="ORF">KME28_27755</name>
</gene>
<feature type="domain" description="DUF2382" evidence="2">
    <location>
        <begin position="147"/>
        <end position="214"/>
    </location>
</feature>
<dbReference type="InterPro" id="IPR027275">
    <property type="entry name" value="PRC-brl_dom"/>
</dbReference>
<evidence type="ECO:0000313" key="3">
    <source>
        <dbReference type="EMBL" id="MBW4435399.1"/>
    </source>
</evidence>